<feature type="binding site" evidence="7">
    <location>
        <position position="265"/>
    </location>
    <ligand>
        <name>[4Fe-4S] cluster</name>
        <dbReference type="ChEBI" id="CHEBI:49883"/>
    </ligand>
</feature>
<dbReference type="UniPathway" id="UPA00056">
    <property type="reaction ID" value="UER00096"/>
</dbReference>
<dbReference type="Gene3D" id="3.20.20.20">
    <property type="entry name" value="Dihydropteroate synthase-like"/>
    <property type="match status" value="1"/>
</dbReference>
<comment type="cofactor">
    <cofactor evidence="7">
        <name>[4Fe-4S] cluster</name>
        <dbReference type="ChEBI" id="CHEBI:49883"/>
    </cofactor>
    <text evidence="7">Binds 1 [4Fe-4S] cluster.</text>
</comment>
<dbReference type="PANTHER" id="PTHR30454:SF0">
    <property type="entry name" value="4-HYDROXY-3-METHYLBUT-2-EN-1-YL DIPHOSPHATE SYNTHASE (FERREDOXIN), CHLOROPLASTIC"/>
    <property type="match status" value="1"/>
</dbReference>
<comment type="catalytic activity">
    <reaction evidence="7">
        <text>(2E)-4-hydroxy-3-methylbut-2-enyl diphosphate + oxidized [flavodoxin] + H2O + 2 H(+) = 2-C-methyl-D-erythritol 2,4-cyclic diphosphate + reduced [flavodoxin]</text>
        <dbReference type="Rhea" id="RHEA:43604"/>
        <dbReference type="Rhea" id="RHEA-COMP:10622"/>
        <dbReference type="Rhea" id="RHEA-COMP:10623"/>
        <dbReference type="ChEBI" id="CHEBI:15377"/>
        <dbReference type="ChEBI" id="CHEBI:15378"/>
        <dbReference type="ChEBI" id="CHEBI:57618"/>
        <dbReference type="ChEBI" id="CHEBI:58210"/>
        <dbReference type="ChEBI" id="CHEBI:58483"/>
        <dbReference type="ChEBI" id="CHEBI:128753"/>
        <dbReference type="EC" id="1.17.7.3"/>
    </reaction>
</comment>
<feature type="binding site" evidence="7">
    <location>
        <position position="268"/>
    </location>
    <ligand>
        <name>[4Fe-4S] cluster</name>
        <dbReference type="ChEBI" id="CHEBI:49883"/>
    </ligand>
</feature>
<evidence type="ECO:0000256" key="5">
    <source>
        <dbReference type="ARBA" id="ARBA00023014"/>
    </source>
</evidence>
<dbReference type="InterPro" id="IPR058579">
    <property type="entry name" value="IspG_C"/>
</dbReference>
<dbReference type="InterPro" id="IPR016425">
    <property type="entry name" value="IspG_bac"/>
</dbReference>
<evidence type="ECO:0000256" key="6">
    <source>
        <dbReference type="ARBA" id="ARBA00023229"/>
    </source>
</evidence>
<feature type="domain" description="IspG C-terminal" evidence="9">
    <location>
        <begin position="262"/>
        <end position="348"/>
    </location>
</feature>
<evidence type="ECO:0000313" key="11">
    <source>
        <dbReference type="Proteomes" id="UP000295008"/>
    </source>
</evidence>
<dbReference type="Pfam" id="PF04551">
    <property type="entry name" value="GcpE"/>
    <property type="match status" value="1"/>
</dbReference>
<protein>
    <recommendedName>
        <fullName evidence="7">4-hydroxy-3-methylbut-2-en-1-yl diphosphate synthase (flavodoxin)</fullName>
        <ecNumber evidence="7">1.17.7.3</ecNumber>
    </recommendedName>
    <alternativeName>
        <fullName evidence="7">1-hydroxy-2-methyl-2-(E)-butenyl 4-diphosphate synthase</fullName>
    </alternativeName>
</protein>
<dbReference type="Gene3D" id="3.30.413.10">
    <property type="entry name" value="Sulfite Reductase Hemoprotein, domain 1"/>
    <property type="match status" value="1"/>
</dbReference>
<organism evidence="10 11">
    <name type="scientific">Hydrogenispora ethanolica</name>
    <dbReference type="NCBI Taxonomy" id="1082276"/>
    <lineage>
        <taxon>Bacteria</taxon>
        <taxon>Bacillati</taxon>
        <taxon>Bacillota</taxon>
        <taxon>Hydrogenispora</taxon>
    </lineage>
</organism>
<evidence type="ECO:0000313" key="10">
    <source>
        <dbReference type="EMBL" id="TCL69412.1"/>
    </source>
</evidence>
<keyword evidence="11" id="KW-1185">Reference proteome</keyword>
<keyword evidence="6 7" id="KW-0414">Isoprene biosynthesis</keyword>
<comment type="pathway">
    <text evidence="7">Isoprenoid biosynthesis; isopentenyl diphosphate biosynthesis via DXP pathway; isopentenyl diphosphate from 1-deoxy-D-xylulose 5-phosphate: step 5/6.</text>
</comment>
<dbReference type="GO" id="GO:0141197">
    <property type="term" value="F:4-hydroxy-3-methylbut-2-enyl-diphosphate synthase activity (flavodoxin)"/>
    <property type="evidence" value="ECO:0007669"/>
    <property type="project" value="UniProtKB-EC"/>
</dbReference>
<dbReference type="Pfam" id="PF26540">
    <property type="entry name" value="GcpE_C"/>
    <property type="match status" value="1"/>
</dbReference>
<keyword evidence="3 7" id="KW-0560">Oxidoreductase</keyword>
<dbReference type="SUPFAM" id="SSF56014">
    <property type="entry name" value="Nitrite and sulphite reductase 4Fe-4S domain-like"/>
    <property type="match status" value="1"/>
</dbReference>
<comment type="caution">
    <text evidence="10">The sequence shown here is derived from an EMBL/GenBank/DDBJ whole genome shotgun (WGS) entry which is preliminary data.</text>
</comment>
<keyword evidence="5 7" id="KW-0411">Iron-sulfur</keyword>
<dbReference type="InterPro" id="IPR004588">
    <property type="entry name" value="IspG_bac-typ"/>
</dbReference>
<keyword evidence="4 7" id="KW-0408">Iron</keyword>
<evidence type="ECO:0000256" key="2">
    <source>
        <dbReference type="ARBA" id="ARBA00022723"/>
    </source>
</evidence>
<dbReference type="InterPro" id="IPR011005">
    <property type="entry name" value="Dihydropteroate_synth-like_sf"/>
</dbReference>
<dbReference type="GO" id="GO:0005506">
    <property type="term" value="F:iron ion binding"/>
    <property type="evidence" value="ECO:0007669"/>
    <property type="project" value="InterPro"/>
</dbReference>
<dbReference type="NCBIfam" id="TIGR00612">
    <property type="entry name" value="ispG_gcpE"/>
    <property type="match status" value="1"/>
</dbReference>
<dbReference type="EMBL" id="SLUN01000012">
    <property type="protein sequence ID" value="TCL69412.1"/>
    <property type="molecule type" value="Genomic_DNA"/>
</dbReference>
<dbReference type="InterPro" id="IPR045854">
    <property type="entry name" value="NO2/SO3_Rdtase_4Fe4S_sf"/>
</dbReference>
<evidence type="ECO:0000259" key="9">
    <source>
        <dbReference type="Pfam" id="PF26540"/>
    </source>
</evidence>
<dbReference type="GO" id="GO:0016114">
    <property type="term" value="P:terpenoid biosynthetic process"/>
    <property type="evidence" value="ECO:0007669"/>
    <property type="project" value="InterPro"/>
</dbReference>
<dbReference type="EC" id="1.17.7.3" evidence="7"/>
<dbReference type="InterPro" id="IPR058578">
    <property type="entry name" value="IspG_TIM"/>
</dbReference>
<reference evidence="10 11" key="1">
    <citation type="submission" date="2019-03" db="EMBL/GenBank/DDBJ databases">
        <title>Genomic Encyclopedia of Type Strains, Phase IV (KMG-IV): sequencing the most valuable type-strain genomes for metagenomic binning, comparative biology and taxonomic classification.</title>
        <authorList>
            <person name="Goeker M."/>
        </authorList>
    </citation>
    <scope>NUCLEOTIDE SEQUENCE [LARGE SCALE GENOMIC DNA]</scope>
    <source>
        <strain evidence="10 11">LX-B</strain>
    </source>
</reference>
<evidence type="ECO:0000256" key="1">
    <source>
        <dbReference type="ARBA" id="ARBA00022485"/>
    </source>
</evidence>
<feature type="binding site" evidence="7">
    <location>
        <position position="307"/>
    </location>
    <ligand>
        <name>[4Fe-4S] cluster</name>
        <dbReference type="ChEBI" id="CHEBI:49883"/>
    </ligand>
</feature>
<evidence type="ECO:0000256" key="4">
    <source>
        <dbReference type="ARBA" id="ARBA00023004"/>
    </source>
</evidence>
<comment type="similarity">
    <text evidence="7">Belongs to the IspG family.</text>
</comment>
<dbReference type="NCBIfam" id="NF001540">
    <property type="entry name" value="PRK00366.1"/>
    <property type="match status" value="1"/>
</dbReference>
<evidence type="ECO:0000259" key="8">
    <source>
        <dbReference type="Pfam" id="PF04551"/>
    </source>
</evidence>
<dbReference type="FunFam" id="3.20.20.20:FF:000001">
    <property type="entry name" value="4-hydroxy-3-methylbut-2-en-1-yl diphosphate synthase (flavodoxin)"/>
    <property type="match status" value="1"/>
</dbReference>
<name>A0A4R1RTU1_HYDET</name>
<dbReference type="GO" id="GO:0046429">
    <property type="term" value="F:4-hydroxy-3-methylbut-2-en-1-yl diphosphate synthase activity (ferredoxin)"/>
    <property type="evidence" value="ECO:0007669"/>
    <property type="project" value="UniProtKB-UniRule"/>
</dbReference>
<dbReference type="Proteomes" id="UP000295008">
    <property type="component" value="Unassembled WGS sequence"/>
</dbReference>
<comment type="function">
    <text evidence="7">Converts 2C-methyl-D-erythritol 2,4-cyclodiphosphate (ME-2,4cPP) into 1-hydroxy-2-methyl-2-(E)-butenyl 4-diphosphate.</text>
</comment>
<feature type="domain" description="IspG TIM-barrel" evidence="8">
    <location>
        <begin position="7"/>
        <end position="246"/>
    </location>
</feature>
<dbReference type="PANTHER" id="PTHR30454">
    <property type="entry name" value="4-HYDROXY-3-METHYLBUT-2-EN-1-YL DIPHOSPHATE SYNTHASE"/>
    <property type="match status" value="1"/>
</dbReference>
<proteinExistence type="inferred from homology"/>
<keyword evidence="2 7" id="KW-0479">Metal-binding</keyword>
<dbReference type="GO" id="GO:0019288">
    <property type="term" value="P:isopentenyl diphosphate biosynthetic process, methylerythritol 4-phosphate pathway"/>
    <property type="evidence" value="ECO:0007669"/>
    <property type="project" value="UniProtKB-UniRule"/>
</dbReference>
<dbReference type="PIRSF" id="PIRSF004640">
    <property type="entry name" value="IspG"/>
    <property type="match status" value="1"/>
</dbReference>
<dbReference type="OrthoDB" id="9803214at2"/>
<evidence type="ECO:0000256" key="7">
    <source>
        <dbReference type="HAMAP-Rule" id="MF_00159"/>
    </source>
</evidence>
<gene>
    <name evidence="7" type="primary">ispG</name>
    <name evidence="10" type="ORF">EDC14_1012109</name>
</gene>
<sequence length="359" mass="38714">MFIRRATREVRIGKLVIGGQNPILVQSMTNTDTRDLHSTIEQMNRLTDAGCEIIRLAVPDREAAANLQAFVRASAVPLVADIHFDYQLALTAIEAGISKLRINPGNIGGSDRVRLLASKAKERGVPIRIGVNAGSLERELLEKYQNPTPQAMVESALRHIELLEAENFTDIVVSLKASSVPHTIEAYRLLSQKCDYPLHIGITEAGTWFKGSIRSAVGLGIMLAEGLGDTLRVSLTGDPVREVEVGKEILQSLGLRSFGATVVSCPTCGRCQVNLEPLAEKVEALVSGIKTPLRIAVMGCAVNGPGEAREADLGVACGKGEGLIFRRGEIIKKVPEAAIIDTLEEELRQIADSVRLGNE</sequence>
<dbReference type="HAMAP" id="MF_00159">
    <property type="entry name" value="IspG"/>
    <property type="match status" value="1"/>
</dbReference>
<dbReference type="AlphaFoldDB" id="A0A4R1RTU1"/>
<feature type="binding site" evidence="7">
    <location>
        <position position="300"/>
    </location>
    <ligand>
        <name>[4Fe-4S] cluster</name>
        <dbReference type="ChEBI" id="CHEBI:49883"/>
    </ligand>
</feature>
<accession>A0A4R1RTU1</accession>
<keyword evidence="1 7" id="KW-0004">4Fe-4S</keyword>
<dbReference type="GO" id="GO:0051539">
    <property type="term" value="F:4 iron, 4 sulfur cluster binding"/>
    <property type="evidence" value="ECO:0007669"/>
    <property type="project" value="UniProtKB-UniRule"/>
</dbReference>
<evidence type="ECO:0000256" key="3">
    <source>
        <dbReference type="ARBA" id="ARBA00023002"/>
    </source>
</evidence>